<dbReference type="PANTHER" id="PTHR28181:SF1">
    <property type="entry name" value="COLD TOLERANCE PROTEIN 1"/>
    <property type="match status" value="1"/>
</dbReference>
<dbReference type="Proteomes" id="UP001150538">
    <property type="component" value="Unassembled WGS sequence"/>
</dbReference>
<evidence type="ECO:0000313" key="3">
    <source>
        <dbReference type="Proteomes" id="UP001150538"/>
    </source>
</evidence>
<keyword evidence="1" id="KW-0732">Signal</keyword>
<accession>A0A9W8DN93</accession>
<dbReference type="EMBL" id="JANBPU010000132">
    <property type="protein sequence ID" value="KAJ1915738.1"/>
    <property type="molecule type" value="Genomic_DNA"/>
</dbReference>
<gene>
    <name evidence="2" type="ORF">H4219_004155</name>
</gene>
<dbReference type="PANTHER" id="PTHR28181">
    <property type="entry name" value="UPF0655 PROTEIN YCR015C"/>
    <property type="match status" value="1"/>
</dbReference>
<comment type="caution">
    <text evidence="2">The sequence shown here is derived from an EMBL/GenBank/DDBJ whole genome shotgun (WGS) entry which is preliminary data.</text>
</comment>
<feature type="signal peptide" evidence="1">
    <location>
        <begin position="1"/>
        <end position="26"/>
    </location>
</feature>
<keyword evidence="3" id="KW-1185">Reference proteome</keyword>
<proteinExistence type="predicted"/>
<protein>
    <submittedName>
        <fullName evidence="2">Uncharacterized protein</fullName>
    </submittedName>
</protein>
<organism evidence="2 3">
    <name type="scientific">Mycoemilia scoparia</name>
    <dbReference type="NCBI Taxonomy" id="417184"/>
    <lineage>
        <taxon>Eukaryota</taxon>
        <taxon>Fungi</taxon>
        <taxon>Fungi incertae sedis</taxon>
        <taxon>Zoopagomycota</taxon>
        <taxon>Kickxellomycotina</taxon>
        <taxon>Kickxellomycetes</taxon>
        <taxon>Kickxellales</taxon>
        <taxon>Kickxellaceae</taxon>
        <taxon>Mycoemilia</taxon>
    </lineage>
</organism>
<dbReference type="AlphaFoldDB" id="A0A9W8DN93"/>
<name>A0A9W8DN93_9FUNG</name>
<evidence type="ECO:0000313" key="2">
    <source>
        <dbReference type="EMBL" id="KAJ1915738.1"/>
    </source>
</evidence>
<dbReference type="OrthoDB" id="10255128at2759"/>
<reference evidence="2" key="1">
    <citation type="submission" date="2022-07" db="EMBL/GenBank/DDBJ databases">
        <title>Phylogenomic reconstructions and comparative analyses of Kickxellomycotina fungi.</title>
        <authorList>
            <person name="Reynolds N.K."/>
            <person name="Stajich J.E."/>
            <person name="Barry K."/>
            <person name="Grigoriev I.V."/>
            <person name="Crous P."/>
            <person name="Smith M.E."/>
        </authorList>
    </citation>
    <scope>NUCLEOTIDE SEQUENCE</scope>
    <source>
        <strain evidence="2">NBRC 100468</strain>
    </source>
</reference>
<sequence>MVSIKGLNISLGNVTLAFLALSFVGAATPAFPPTLSSSAPPPPKRNQFNILVTDYDQTLSAKDTTSIVGDVVERARGPDNQIIISSGDQNGNGKVVGNMDYFSDEYNKDYEQFQKKYDQIFEDRLKQGQKWKKDWLYEYSDAISSVEVASIKRMEKYGFLAGATHQQFYDGGAKNATLQNNSVYALSKIWDINHQHHHDKKQPGNSCKGPAKKNNDVVDPVYVLSVNWSKDLMQGSLETTFNKLRSTFETPSSGLRIKHINRVEKSLKALPYSNPDVEFDPATGKSTGKISRDLFTGVDKLNEFRRIRGQYQKKLGITNADKDNNSPDLKFAYAGDSTTDLLCILEPQVIGILVGNSTSVRTWLDRLQVPLVPFAVLNSDMMCKNKCVYQLDDWANVPHFFAPKH</sequence>
<dbReference type="InterPro" id="IPR050849">
    <property type="entry name" value="HAD-like_hydrolase_phosphatase"/>
</dbReference>
<feature type="chain" id="PRO_5040767263" evidence="1">
    <location>
        <begin position="27"/>
        <end position="405"/>
    </location>
</feature>
<evidence type="ECO:0000256" key="1">
    <source>
        <dbReference type="SAM" id="SignalP"/>
    </source>
</evidence>